<accession>A0A8S9FK76</accession>
<sequence length="233" mass="26146">MGPATESTKHALVKDLFQDNTCSWSTKKIEALFPELATQILSIKTSWSRVQAEVCLPPTGVNAGSLAAWVIWSLWITRNYRIFQDKTFMEQEVVTKAIVDGNEWSAAQPLKPDLTTTRVMKGEDYRFETICQSDAAWKKESLTAGAAWKFSRPREIFNRSTSMVFTFVKSPLVAEGLALRSAMEQAILMDYKQISFESDPKILVTTILEGSTISDLHGIMSDIRSLAEVLMHS</sequence>
<dbReference type="Proteomes" id="UP000712281">
    <property type="component" value="Unassembled WGS sequence"/>
</dbReference>
<dbReference type="EMBL" id="QGKY02002305">
    <property type="protein sequence ID" value="KAF2532776.1"/>
    <property type="molecule type" value="Genomic_DNA"/>
</dbReference>
<gene>
    <name evidence="3" type="ORF">F2Q68_00038138</name>
    <name evidence="2" type="ORF">F2Q70_00033646</name>
</gene>
<organism evidence="2">
    <name type="scientific">Brassica cretica</name>
    <name type="common">Mustard</name>
    <dbReference type="NCBI Taxonomy" id="69181"/>
    <lineage>
        <taxon>Eukaryota</taxon>
        <taxon>Viridiplantae</taxon>
        <taxon>Streptophyta</taxon>
        <taxon>Embryophyta</taxon>
        <taxon>Tracheophyta</taxon>
        <taxon>Spermatophyta</taxon>
        <taxon>Magnoliopsida</taxon>
        <taxon>eudicotyledons</taxon>
        <taxon>Gunneridae</taxon>
        <taxon>Pentapetalae</taxon>
        <taxon>rosids</taxon>
        <taxon>malvids</taxon>
        <taxon>Brassicales</taxon>
        <taxon>Brassicaceae</taxon>
        <taxon>Brassiceae</taxon>
        <taxon>Brassica</taxon>
    </lineage>
</organism>
<dbReference type="EMBL" id="QGKW02001988">
    <property type="protein sequence ID" value="KAF2550239.1"/>
    <property type="molecule type" value="Genomic_DNA"/>
</dbReference>
<protein>
    <recommendedName>
        <fullName evidence="1">RNase H type-1 domain-containing protein</fullName>
    </recommendedName>
</protein>
<comment type="caution">
    <text evidence="2">The sequence shown here is derived from an EMBL/GenBank/DDBJ whole genome shotgun (WGS) entry which is preliminary data.</text>
</comment>
<evidence type="ECO:0000313" key="3">
    <source>
        <dbReference type="EMBL" id="KAF2550239.1"/>
    </source>
</evidence>
<dbReference type="GO" id="GO:0003676">
    <property type="term" value="F:nucleic acid binding"/>
    <property type="evidence" value="ECO:0007669"/>
    <property type="project" value="InterPro"/>
</dbReference>
<dbReference type="AlphaFoldDB" id="A0A8S9FK76"/>
<dbReference type="Pfam" id="PF13456">
    <property type="entry name" value="RVT_3"/>
    <property type="match status" value="1"/>
</dbReference>
<evidence type="ECO:0000259" key="1">
    <source>
        <dbReference type="Pfam" id="PF13456"/>
    </source>
</evidence>
<evidence type="ECO:0000313" key="2">
    <source>
        <dbReference type="EMBL" id="KAF2532776.1"/>
    </source>
</evidence>
<feature type="domain" description="RNase H type-1" evidence="1">
    <location>
        <begin position="133"/>
        <end position="227"/>
    </location>
</feature>
<dbReference type="PANTHER" id="PTHR34146:SF3">
    <property type="entry name" value="POLYNUCLEOTIDYL TRANSFERASE, RIBONUCLEASE H-LIKE SUPERFAMILY PROTEIN"/>
    <property type="match status" value="1"/>
</dbReference>
<name>A0A8S9FK76_BRACR</name>
<dbReference type="GO" id="GO:0004523">
    <property type="term" value="F:RNA-DNA hybrid ribonuclease activity"/>
    <property type="evidence" value="ECO:0007669"/>
    <property type="project" value="InterPro"/>
</dbReference>
<proteinExistence type="predicted"/>
<dbReference type="PANTHER" id="PTHR34146">
    <property type="entry name" value="POLYNUCLEOTIDYL TRANSFERASE, RIBONUCLEASE H-LIKE SUPERFAMILY PROTEIN-RELATED"/>
    <property type="match status" value="1"/>
</dbReference>
<dbReference type="InterPro" id="IPR002156">
    <property type="entry name" value="RNaseH_domain"/>
</dbReference>
<reference evidence="2" key="1">
    <citation type="submission" date="2019-12" db="EMBL/GenBank/DDBJ databases">
        <title>Genome sequencing and annotation of Brassica cretica.</title>
        <authorList>
            <person name="Studholme D.J."/>
            <person name="Sarris P.F."/>
        </authorList>
    </citation>
    <scope>NUCLEOTIDE SEQUENCE</scope>
    <source>
        <strain evidence="3">PFS-001/15</strain>
        <strain evidence="2">PFS-102/07</strain>
        <tissue evidence="2">Leaf</tissue>
    </source>
</reference>